<evidence type="ECO:0000313" key="3">
    <source>
        <dbReference type="Proteomes" id="UP000008281"/>
    </source>
</evidence>
<evidence type="ECO:0000259" key="1">
    <source>
        <dbReference type="PROSITE" id="PS50181"/>
    </source>
</evidence>
<dbReference type="InParanoid" id="E3MYY3"/>
<keyword evidence="3" id="KW-1185">Reference proteome</keyword>
<proteinExistence type="predicted"/>
<sequence length="283" mass="33228">MSEDSKALPIFRLPTLLLTKISRYMDLQEVLLISLASKKSAYIMRSLLPRNWFNLKLCFYSDETEIVLGAKGPWAPVRVKYENGGDLFKLQITQYSGDVSYQWAGSYLQDPVKLLLTHFATVFNPTISIYFGDICNQEFVMDVLTHLKKLNLLVKILKLRDVYISPKNYKYVLDEYREVSELVLFCKVAEDIQYRLGPDFRVDDFRVREGHWMHLDDFVNCKKVAVYNHHQHKQPKFANPKVLRAFIRKWIESECQLKYFKISSYPAKFNFELVLQGLGLRCL</sequence>
<dbReference type="EMBL" id="DS268498">
    <property type="protein sequence ID" value="EFP12272.1"/>
    <property type="molecule type" value="Genomic_DNA"/>
</dbReference>
<dbReference type="PANTHER" id="PTHR21503">
    <property type="entry name" value="F-BOX-CONTAINING HYPOTHETICAL PROTEIN C.ELEGANS"/>
    <property type="match status" value="1"/>
</dbReference>
<dbReference type="InterPro" id="IPR001810">
    <property type="entry name" value="F-box_dom"/>
</dbReference>
<dbReference type="PROSITE" id="PS50181">
    <property type="entry name" value="FBOX"/>
    <property type="match status" value="1"/>
</dbReference>
<evidence type="ECO:0000313" key="2">
    <source>
        <dbReference type="EMBL" id="EFP12272.1"/>
    </source>
</evidence>
<protein>
    <recommendedName>
        <fullName evidence="1">F-box domain-containing protein</fullName>
    </recommendedName>
</protein>
<feature type="domain" description="F-box" evidence="1">
    <location>
        <begin position="7"/>
        <end position="55"/>
    </location>
</feature>
<gene>
    <name evidence="2" type="ORF">CRE_04195</name>
</gene>
<reference evidence="2" key="1">
    <citation type="submission" date="2007-07" db="EMBL/GenBank/DDBJ databases">
        <title>PCAP assembly of the Caenorhabditis remanei genome.</title>
        <authorList>
            <consortium name="The Caenorhabditis remanei Sequencing Consortium"/>
            <person name="Wilson R.K."/>
        </authorList>
    </citation>
    <scope>NUCLEOTIDE SEQUENCE [LARGE SCALE GENOMIC DNA]</scope>
    <source>
        <strain evidence="2">PB4641</strain>
    </source>
</reference>
<dbReference type="Proteomes" id="UP000008281">
    <property type="component" value="Unassembled WGS sequence"/>
</dbReference>
<accession>E3MYY3</accession>
<dbReference type="AlphaFoldDB" id="E3MYY3"/>
<name>E3MYY3_CAERE</name>
<dbReference type="PANTHER" id="PTHR21503:SF8">
    <property type="entry name" value="F-BOX ASSOCIATED DOMAIN-CONTAINING PROTEIN-RELATED"/>
    <property type="match status" value="1"/>
</dbReference>
<dbReference type="FunCoup" id="E3MYY3">
    <property type="interactions" value="549"/>
</dbReference>
<organism evidence="3">
    <name type="scientific">Caenorhabditis remanei</name>
    <name type="common">Caenorhabditis vulgaris</name>
    <dbReference type="NCBI Taxonomy" id="31234"/>
    <lineage>
        <taxon>Eukaryota</taxon>
        <taxon>Metazoa</taxon>
        <taxon>Ecdysozoa</taxon>
        <taxon>Nematoda</taxon>
        <taxon>Chromadorea</taxon>
        <taxon>Rhabditida</taxon>
        <taxon>Rhabditina</taxon>
        <taxon>Rhabditomorpha</taxon>
        <taxon>Rhabditoidea</taxon>
        <taxon>Rhabditidae</taxon>
        <taxon>Peloderinae</taxon>
        <taxon>Caenorhabditis</taxon>
    </lineage>
</organism>
<dbReference type="HOGENOM" id="CLU_875053_0_0_1"/>